<evidence type="ECO:0000256" key="1">
    <source>
        <dbReference type="SAM" id="MobiDB-lite"/>
    </source>
</evidence>
<keyword evidence="3" id="KW-1185">Reference proteome</keyword>
<dbReference type="AlphaFoldDB" id="A0AAD4FLC8"/>
<gene>
    <name evidence="2" type="ORF">G6011_08784</name>
</gene>
<dbReference type="EMBL" id="JAANER010000004">
    <property type="protein sequence ID" value="KAG9190696.1"/>
    <property type="molecule type" value="Genomic_DNA"/>
</dbReference>
<sequence>MEFERTEPALRAPGNMSPPAKQLSPARLKKTIAAAAVFKKRNNEIYKGKIAAQTNPSNLEFTGEDAHATTFLSAKLHSSSRIAEKKQAKRRSSNMHALGVAFIDASDEYRRHLYDTASLKINRTLESLLHNLYESTLQTITPDSSQQDPNASPLKLSAPANEGKSMRFVQTLETRMLHYDELIAKETTKLGKLQKVWEVVVGEIWKLGATCLGSKAMEEMLFTEQRLNEPSLPLSSSTSKAAGVESTLFVSEHGSSSPCDKSRVGKKRVTFREEEVASGSGDMKGATPTTQFPNFIYQPSRYRKDTLHPTPSLSGSEMKELDKMIKELGRQETDELRRIEKDHQTYWKKKTAQLARALKSD</sequence>
<feature type="region of interest" description="Disordered" evidence="1">
    <location>
        <begin position="1"/>
        <end position="25"/>
    </location>
</feature>
<feature type="region of interest" description="Disordered" evidence="1">
    <location>
        <begin position="140"/>
        <end position="159"/>
    </location>
</feature>
<comment type="caution">
    <text evidence="2">The sequence shown here is derived from an EMBL/GenBank/DDBJ whole genome shotgun (WGS) entry which is preliminary data.</text>
</comment>
<evidence type="ECO:0000313" key="2">
    <source>
        <dbReference type="EMBL" id="KAG9190696.1"/>
    </source>
</evidence>
<reference evidence="2" key="1">
    <citation type="submission" date="2021-07" db="EMBL/GenBank/DDBJ databases">
        <title>Genome Resource of American Ginseng Black Spot Pathogen Alternaria panax.</title>
        <authorList>
            <person name="Qiu C."/>
            <person name="Wang W."/>
            <person name="Liu Z."/>
        </authorList>
    </citation>
    <scope>NUCLEOTIDE SEQUENCE</scope>
    <source>
        <strain evidence="2">BNCC115425</strain>
    </source>
</reference>
<proteinExistence type="predicted"/>
<organism evidence="2 3">
    <name type="scientific">Alternaria panax</name>
    <dbReference type="NCBI Taxonomy" id="48097"/>
    <lineage>
        <taxon>Eukaryota</taxon>
        <taxon>Fungi</taxon>
        <taxon>Dikarya</taxon>
        <taxon>Ascomycota</taxon>
        <taxon>Pezizomycotina</taxon>
        <taxon>Dothideomycetes</taxon>
        <taxon>Pleosporomycetidae</taxon>
        <taxon>Pleosporales</taxon>
        <taxon>Pleosporineae</taxon>
        <taxon>Pleosporaceae</taxon>
        <taxon>Alternaria</taxon>
        <taxon>Alternaria sect. Panax</taxon>
    </lineage>
</organism>
<dbReference type="Proteomes" id="UP001199106">
    <property type="component" value="Unassembled WGS sequence"/>
</dbReference>
<accession>A0AAD4FLC8</accession>
<protein>
    <submittedName>
        <fullName evidence="2">Uncharacterized protein</fullName>
    </submittedName>
</protein>
<feature type="compositionally biased region" description="Polar residues" evidence="1">
    <location>
        <begin position="140"/>
        <end position="150"/>
    </location>
</feature>
<evidence type="ECO:0000313" key="3">
    <source>
        <dbReference type="Proteomes" id="UP001199106"/>
    </source>
</evidence>
<name>A0AAD4FLC8_9PLEO</name>